<name>A0A9P7YKI8_9HELO</name>
<dbReference type="PANTHER" id="PTHR12598">
    <property type="entry name" value="COPPER HOMEOSTASIS PROTEIN CUTC"/>
    <property type="match status" value="1"/>
</dbReference>
<accession>A0A9P7YKI8</accession>
<evidence type="ECO:0000313" key="4">
    <source>
        <dbReference type="Proteomes" id="UP000824998"/>
    </source>
</evidence>
<comment type="caution">
    <text evidence="3">The sequence shown here is derived from an EMBL/GenBank/DDBJ whole genome shotgun (WGS) entry which is preliminary data.</text>
</comment>
<gene>
    <name evidence="3" type="ORF">BJ875DRAFT_460964</name>
</gene>
<dbReference type="InterPro" id="IPR005627">
    <property type="entry name" value="CutC-like"/>
</dbReference>
<sequence length="243" mass="25725">MTTPQPRPLTPSLELATFSLPSALQALSSPTPPSRVELCVSSALGGLTPPLVDFLALKTATRSLPRPVPINVMIRPHGESFVYAAAEIDSMVRRIQEFKEAGSDEDGFVFGCLGHQGGVDEDATRRLLDAASPRPCTFHRAFDEIPPAAMPAQLKILIALGFASVLTSGGAPNAFAGRDILRPLVSEAAGRISIIVGGGVRQTNISELKTATGARWFHSSAVVDGGEVCDLDEIEGLWRALKS</sequence>
<dbReference type="SUPFAM" id="SSF110395">
    <property type="entry name" value="CutC-like"/>
    <property type="match status" value="1"/>
</dbReference>
<keyword evidence="4" id="KW-1185">Reference proteome</keyword>
<dbReference type="AlphaFoldDB" id="A0A9P7YKI8"/>
<dbReference type="Pfam" id="PF03932">
    <property type="entry name" value="CutC"/>
    <property type="match status" value="1"/>
</dbReference>
<dbReference type="Proteomes" id="UP000824998">
    <property type="component" value="Unassembled WGS sequence"/>
</dbReference>
<reference evidence="3" key="1">
    <citation type="journal article" date="2021" name="IMA Fungus">
        <title>Genomic characterization of three marine fungi, including Emericellopsis atlantica sp. nov. with signatures of a generalist lifestyle and marine biomass degradation.</title>
        <authorList>
            <person name="Hagestad O.C."/>
            <person name="Hou L."/>
            <person name="Andersen J.H."/>
            <person name="Hansen E.H."/>
            <person name="Altermark B."/>
            <person name="Li C."/>
            <person name="Kuhnert E."/>
            <person name="Cox R.J."/>
            <person name="Crous P.W."/>
            <person name="Spatafora J.W."/>
            <person name="Lail K."/>
            <person name="Amirebrahimi M."/>
            <person name="Lipzen A."/>
            <person name="Pangilinan J."/>
            <person name="Andreopoulos W."/>
            <person name="Hayes R.D."/>
            <person name="Ng V."/>
            <person name="Grigoriev I.V."/>
            <person name="Jackson S.A."/>
            <person name="Sutton T.D.S."/>
            <person name="Dobson A.D.W."/>
            <person name="Rama T."/>
        </authorList>
    </citation>
    <scope>NUCLEOTIDE SEQUENCE</scope>
    <source>
        <strain evidence="3">TRa018bII</strain>
    </source>
</reference>
<proteinExistence type="inferred from homology"/>
<dbReference type="EMBL" id="MU251455">
    <property type="protein sequence ID" value="KAG9234693.1"/>
    <property type="molecule type" value="Genomic_DNA"/>
</dbReference>
<evidence type="ECO:0000256" key="2">
    <source>
        <dbReference type="ARBA" id="ARBA00019014"/>
    </source>
</evidence>
<organism evidence="3 4">
    <name type="scientific">Amylocarpus encephaloides</name>
    <dbReference type="NCBI Taxonomy" id="45428"/>
    <lineage>
        <taxon>Eukaryota</taxon>
        <taxon>Fungi</taxon>
        <taxon>Dikarya</taxon>
        <taxon>Ascomycota</taxon>
        <taxon>Pezizomycotina</taxon>
        <taxon>Leotiomycetes</taxon>
        <taxon>Helotiales</taxon>
        <taxon>Helotiales incertae sedis</taxon>
        <taxon>Amylocarpus</taxon>
    </lineage>
</organism>
<dbReference type="GO" id="GO:0005507">
    <property type="term" value="F:copper ion binding"/>
    <property type="evidence" value="ECO:0007669"/>
    <property type="project" value="TreeGrafter"/>
</dbReference>
<dbReference type="Gene3D" id="3.20.20.380">
    <property type="entry name" value="Copper homeostasis (CutC) domain"/>
    <property type="match status" value="1"/>
</dbReference>
<dbReference type="InterPro" id="IPR036822">
    <property type="entry name" value="CutC-like_dom_sf"/>
</dbReference>
<evidence type="ECO:0000256" key="1">
    <source>
        <dbReference type="ARBA" id="ARBA00007768"/>
    </source>
</evidence>
<comment type="similarity">
    <text evidence="1">Belongs to the CutC family.</text>
</comment>
<evidence type="ECO:0000313" key="3">
    <source>
        <dbReference type="EMBL" id="KAG9234693.1"/>
    </source>
</evidence>
<protein>
    <recommendedName>
        <fullName evidence="2">Copper homeostasis protein cutC homolog</fullName>
    </recommendedName>
</protein>
<dbReference type="PANTHER" id="PTHR12598:SF0">
    <property type="entry name" value="COPPER HOMEOSTASIS PROTEIN CUTC HOMOLOG"/>
    <property type="match status" value="1"/>
</dbReference>
<dbReference type="OrthoDB" id="7392499at2759"/>